<dbReference type="Gene3D" id="3.20.19.10">
    <property type="entry name" value="Aconitase, domain 4"/>
    <property type="match status" value="1"/>
</dbReference>
<dbReference type="PANTHER" id="PTHR43345:SF2">
    <property type="entry name" value="3-ISOPROPYLMALATE DEHYDRATASE SMALL SUBUNIT 1"/>
    <property type="match status" value="1"/>
</dbReference>
<dbReference type="CDD" id="cd01577">
    <property type="entry name" value="IPMI_Swivel"/>
    <property type="match status" value="1"/>
</dbReference>
<keyword evidence="9" id="KW-1185">Reference proteome</keyword>
<evidence type="ECO:0000256" key="1">
    <source>
        <dbReference type="ARBA" id="ARBA00000491"/>
    </source>
</evidence>
<evidence type="ECO:0000259" key="7">
    <source>
        <dbReference type="Pfam" id="PF00694"/>
    </source>
</evidence>
<evidence type="ECO:0000256" key="6">
    <source>
        <dbReference type="ARBA" id="ARBA00023239"/>
    </source>
</evidence>
<comment type="pathway">
    <text evidence="3">Amino-acid biosynthesis; L-leucine biosynthesis; L-leucine from 3-methyl-2-oxobutanoate: step 2/4.</text>
</comment>
<evidence type="ECO:0000256" key="3">
    <source>
        <dbReference type="ARBA" id="ARBA00004729"/>
    </source>
</evidence>
<dbReference type="RefSeq" id="WP_078789394.1">
    <property type="nucleotide sequence ID" value="NZ_FUWR01000004.1"/>
</dbReference>
<dbReference type="SUPFAM" id="SSF52016">
    <property type="entry name" value="LeuD/IlvD-like"/>
    <property type="match status" value="1"/>
</dbReference>
<feature type="domain" description="Aconitase A/isopropylmalate dehydratase small subunit swivel" evidence="7">
    <location>
        <begin position="57"/>
        <end position="113"/>
    </location>
</feature>
<sequence length="175" mass="19413">MKTFGGPVLFLDRADINTDEIIPAKYLTEITKQDLKPYMLEDLKLDGFDPKGEKTLNARVVVSRENFGCGSSREHAPWVFEVNNITAVVAESFARIFRQNMFNCGMAAIELPKADLDLIFSHAQDADASMSIDIEAQTLTMTGGGKQKSFSFELSPFDKALVLAGGWVDYADTKY</sequence>
<dbReference type="InterPro" id="IPR033940">
    <property type="entry name" value="IPMI_Swivel"/>
</dbReference>
<comment type="catalytic activity">
    <reaction evidence="1">
        <text>(2R,3S)-3-isopropylmalate = (2S)-2-isopropylmalate</text>
        <dbReference type="Rhea" id="RHEA:32287"/>
        <dbReference type="ChEBI" id="CHEBI:1178"/>
        <dbReference type="ChEBI" id="CHEBI:35121"/>
        <dbReference type="EC" id="4.2.1.33"/>
    </reaction>
</comment>
<dbReference type="AlphaFoldDB" id="A0A1T4M3V4"/>
<name>A0A1T4M3V4_9BACT</name>
<dbReference type="STRING" id="115783.SAMN02745119_01130"/>
<keyword evidence="6" id="KW-0456">Lyase</keyword>
<dbReference type="EMBL" id="FUWR01000004">
    <property type="protein sequence ID" value="SJZ61468.1"/>
    <property type="molecule type" value="Genomic_DNA"/>
</dbReference>
<gene>
    <name evidence="8" type="ORF">SAMN02745119_01130</name>
</gene>
<reference evidence="9" key="1">
    <citation type="submission" date="2017-02" db="EMBL/GenBank/DDBJ databases">
        <authorList>
            <person name="Varghese N."/>
            <person name="Submissions S."/>
        </authorList>
    </citation>
    <scope>NUCLEOTIDE SEQUENCE [LARGE SCALE GENOMIC DNA]</scope>
    <source>
        <strain evidence="9">ATCC BAA-34</strain>
    </source>
</reference>
<dbReference type="Proteomes" id="UP000190102">
    <property type="component" value="Unassembled WGS sequence"/>
</dbReference>
<dbReference type="Pfam" id="PF00694">
    <property type="entry name" value="Aconitase_C"/>
    <property type="match status" value="1"/>
</dbReference>
<proteinExistence type="predicted"/>
<evidence type="ECO:0000256" key="2">
    <source>
        <dbReference type="ARBA" id="ARBA00002695"/>
    </source>
</evidence>
<dbReference type="OrthoDB" id="9777465at2"/>
<dbReference type="InterPro" id="IPR000573">
    <property type="entry name" value="AconitaseA/IPMdHydase_ssu_swvl"/>
</dbReference>
<dbReference type="PANTHER" id="PTHR43345">
    <property type="entry name" value="3-ISOPROPYLMALATE DEHYDRATASE SMALL SUBUNIT 2-RELATED-RELATED"/>
    <property type="match status" value="1"/>
</dbReference>
<dbReference type="InterPro" id="IPR015928">
    <property type="entry name" value="Aconitase/3IPM_dehydase_swvl"/>
</dbReference>
<comment type="subunit">
    <text evidence="4">Heterodimer of LeuC and LeuD.</text>
</comment>
<evidence type="ECO:0000313" key="8">
    <source>
        <dbReference type="EMBL" id="SJZ61468.1"/>
    </source>
</evidence>
<evidence type="ECO:0000313" key="9">
    <source>
        <dbReference type="Proteomes" id="UP000190102"/>
    </source>
</evidence>
<comment type="function">
    <text evidence="2">Catalyzes the isomerization between 2-isopropylmalate and 3-isopropylmalate, via the formation of 2-isopropylmaleate.</text>
</comment>
<dbReference type="GO" id="GO:0003861">
    <property type="term" value="F:3-isopropylmalate dehydratase activity"/>
    <property type="evidence" value="ECO:0007669"/>
    <property type="project" value="UniProtKB-EC"/>
</dbReference>
<organism evidence="8 9">
    <name type="scientific">Trichlorobacter thiogenes</name>
    <dbReference type="NCBI Taxonomy" id="115783"/>
    <lineage>
        <taxon>Bacteria</taxon>
        <taxon>Pseudomonadati</taxon>
        <taxon>Thermodesulfobacteriota</taxon>
        <taxon>Desulfuromonadia</taxon>
        <taxon>Geobacterales</taxon>
        <taxon>Geobacteraceae</taxon>
        <taxon>Trichlorobacter</taxon>
    </lineage>
</organism>
<accession>A0A1T4M3V4</accession>
<evidence type="ECO:0000256" key="5">
    <source>
        <dbReference type="ARBA" id="ARBA00011998"/>
    </source>
</evidence>
<evidence type="ECO:0000256" key="4">
    <source>
        <dbReference type="ARBA" id="ARBA00011271"/>
    </source>
</evidence>
<dbReference type="EC" id="4.2.1.33" evidence="5"/>
<dbReference type="InterPro" id="IPR050075">
    <property type="entry name" value="LeuD"/>
</dbReference>
<protein>
    <recommendedName>
        <fullName evidence="5">3-isopropylmalate dehydratase</fullName>
        <ecNumber evidence="5">4.2.1.33</ecNumber>
    </recommendedName>
</protein>